<protein>
    <recommendedName>
        <fullName evidence="3">Ankyrin repeat domain-containing protein</fullName>
    </recommendedName>
</protein>
<proteinExistence type="predicted"/>
<organism evidence="1 2">
    <name type="scientific">Sanguibacter inulinus</name>
    <dbReference type="NCBI Taxonomy" id="60922"/>
    <lineage>
        <taxon>Bacteria</taxon>
        <taxon>Bacillati</taxon>
        <taxon>Actinomycetota</taxon>
        <taxon>Actinomycetes</taxon>
        <taxon>Micrococcales</taxon>
        <taxon>Sanguibacteraceae</taxon>
        <taxon>Sanguibacter</taxon>
    </lineage>
</organism>
<reference evidence="1 2" key="1">
    <citation type="submission" date="2020-07" db="EMBL/GenBank/DDBJ databases">
        <title>MOT database genomes.</title>
        <authorList>
            <person name="Joseph S."/>
            <person name="Aduse-Opoku J."/>
            <person name="Hashim A."/>
            <person name="Wade W."/>
            <person name="Curtis M."/>
        </authorList>
    </citation>
    <scope>NUCLEOTIDE SEQUENCE [LARGE SCALE GENOMIC DNA]</scope>
    <source>
        <strain evidence="1 2">DSM 100099</strain>
    </source>
</reference>
<accession>A0A853EV87</accession>
<sequence length="202" mass="22715">MTADVSGYWLGDATAEEFLDAYDPETWPSGVDRVRRKPLLWSAIDNPDPATRSLIAHRLLDDGADAAALSHGYTLLHGLLGRHPRDPEIDPPLVRRLIAAGADMNRVAGRRMDRPVEVVDHPKLSPEQHEPYYQAFFERPGLVLLDPNPAGLSVLDRSRNRRTYRPQLLEHVMAYLDRTGQTPVGEPLTQTARWQTLDEILA</sequence>
<dbReference type="InterPro" id="IPR036770">
    <property type="entry name" value="Ankyrin_rpt-contain_sf"/>
</dbReference>
<dbReference type="AlphaFoldDB" id="A0A853EV87"/>
<dbReference type="EMBL" id="JACBYE010000031">
    <property type="protein sequence ID" value="NYS94350.1"/>
    <property type="molecule type" value="Genomic_DNA"/>
</dbReference>
<evidence type="ECO:0000313" key="2">
    <source>
        <dbReference type="Proteomes" id="UP000561011"/>
    </source>
</evidence>
<name>A0A853EV87_9MICO</name>
<evidence type="ECO:0000313" key="1">
    <source>
        <dbReference type="EMBL" id="NYS94350.1"/>
    </source>
</evidence>
<evidence type="ECO:0008006" key="3">
    <source>
        <dbReference type="Google" id="ProtNLM"/>
    </source>
</evidence>
<comment type="caution">
    <text evidence="1">The sequence shown here is derived from an EMBL/GenBank/DDBJ whole genome shotgun (WGS) entry which is preliminary data.</text>
</comment>
<dbReference type="Proteomes" id="UP000561011">
    <property type="component" value="Unassembled WGS sequence"/>
</dbReference>
<dbReference type="Gene3D" id="1.25.40.20">
    <property type="entry name" value="Ankyrin repeat-containing domain"/>
    <property type="match status" value="1"/>
</dbReference>
<dbReference type="RefSeq" id="WP_179913772.1">
    <property type="nucleotide sequence ID" value="NZ_JACBYE010000031.1"/>
</dbReference>
<gene>
    <name evidence="1" type="ORF">HZZ10_12575</name>
</gene>
<keyword evidence="2" id="KW-1185">Reference proteome</keyword>